<evidence type="ECO:0000313" key="1">
    <source>
        <dbReference type="EMBL" id="GKU26829.1"/>
    </source>
</evidence>
<reference evidence="1" key="1">
    <citation type="journal article" date="2023" name="Int. J. Syst. Evol. Microbiol.">
        <title>&lt;i&gt;Clostridium folliculivorans&lt;/i&gt; sp. nov., isolated from soil samples of an organic paddy in Japan.</title>
        <authorList>
            <person name="Tazawa J."/>
            <person name="Kobayashi H."/>
            <person name="Tanizawa Y."/>
            <person name="Uchino A."/>
            <person name="Tanaka F."/>
            <person name="Urashima Y."/>
            <person name="Miura S."/>
            <person name="Sakamoto M."/>
            <person name="Ohkuma M."/>
            <person name="Tohno M."/>
        </authorList>
    </citation>
    <scope>NUCLEOTIDE SEQUENCE</scope>
    <source>
        <strain evidence="1">D1-1</strain>
    </source>
</reference>
<accession>A0A9W5Y500</accession>
<evidence type="ECO:0008006" key="3">
    <source>
        <dbReference type="Google" id="ProtNLM"/>
    </source>
</evidence>
<organism evidence="1 2">
    <name type="scientific">Clostridium folliculivorans</name>
    <dbReference type="NCBI Taxonomy" id="2886038"/>
    <lineage>
        <taxon>Bacteria</taxon>
        <taxon>Bacillati</taxon>
        <taxon>Bacillota</taxon>
        <taxon>Clostridia</taxon>
        <taxon>Eubacteriales</taxon>
        <taxon>Clostridiaceae</taxon>
        <taxon>Clostridium</taxon>
    </lineage>
</organism>
<comment type="caution">
    <text evidence="1">The sequence shown here is derived from an EMBL/GenBank/DDBJ whole genome shotgun (WGS) entry which is preliminary data.</text>
</comment>
<gene>
    <name evidence="1" type="ORF">CFOLD11_36560</name>
</gene>
<dbReference type="AlphaFoldDB" id="A0A9W5Y500"/>
<dbReference type="EMBL" id="BQXY01000007">
    <property type="protein sequence ID" value="GKU26829.1"/>
    <property type="molecule type" value="Genomic_DNA"/>
</dbReference>
<sequence length="61" mass="6813">MVNLTFKHGLLFTDLVLFHDGKEVIVNDVIIDTGAAHSIISPIFIKLIIKVYSLNINFSIT</sequence>
<name>A0A9W5Y500_9CLOT</name>
<keyword evidence="2" id="KW-1185">Reference proteome</keyword>
<evidence type="ECO:0000313" key="2">
    <source>
        <dbReference type="Proteomes" id="UP001057868"/>
    </source>
</evidence>
<dbReference type="Proteomes" id="UP001057868">
    <property type="component" value="Unassembled WGS sequence"/>
</dbReference>
<proteinExistence type="predicted"/>
<protein>
    <recommendedName>
        <fullName evidence="3">Aspartyl protease</fullName>
    </recommendedName>
</protein>